<gene>
    <name evidence="1" type="ORF">S01H4_28713</name>
</gene>
<comment type="caution">
    <text evidence="1">The sequence shown here is derived from an EMBL/GenBank/DDBJ whole genome shotgun (WGS) entry which is preliminary data.</text>
</comment>
<accession>X1CUC3</accession>
<dbReference type="AlphaFoldDB" id="X1CUC3"/>
<dbReference type="EMBL" id="BART01014363">
    <property type="protein sequence ID" value="GAG87811.1"/>
    <property type="molecule type" value="Genomic_DNA"/>
</dbReference>
<organism evidence="1">
    <name type="scientific">marine sediment metagenome</name>
    <dbReference type="NCBI Taxonomy" id="412755"/>
    <lineage>
        <taxon>unclassified sequences</taxon>
        <taxon>metagenomes</taxon>
        <taxon>ecological metagenomes</taxon>
    </lineage>
</organism>
<proteinExistence type="predicted"/>
<sequence>MGKQFDVSVTVSASDFQSTVSNTGDIFGTSSKYAADYLERRIFSSADYYTTQMSASMGTFRRAVEAASTTLRNVIYASSYNNNQRGGIYSKATAGI</sequence>
<protein>
    <submittedName>
        <fullName evidence="1">Uncharacterized protein</fullName>
    </submittedName>
</protein>
<feature type="non-terminal residue" evidence="1">
    <location>
        <position position="96"/>
    </location>
</feature>
<reference evidence="1" key="1">
    <citation type="journal article" date="2014" name="Front. Microbiol.">
        <title>High frequency of phylogenetically diverse reductive dehalogenase-homologous genes in deep subseafloor sedimentary metagenomes.</title>
        <authorList>
            <person name="Kawai M."/>
            <person name="Futagami T."/>
            <person name="Toyoda A."/>
            <person name="Takaki Y."/>
            <person name="Nishi S."/>
            <person name="Hori S."/>
            <person name="Arai W."/>
            <person name="Tsubouchi T."/>
            <person name="Morono Y."/>
            <person name="Uchiyama I."/>
            <person name="Ito T."/>
            <person name="Fujiyama A."/>
            <person name="Inagaki F."/>
            <person name="Takami H."/>
        </authorList>
    </citation>
    <scope>NUCLEOTIDE SEQUENCE</scope>
    <source>
        <strain evidence="1">Expedition CK06-06</strain>
    </source>
</reference>
<name>X1CUC3_9ZZZZ</name>
<evidence type="ECO:0000313" key="1">
    <source>
        <dbReference type="EMBL" id="GAG87811.1"/>
    </source>
</evidence>